<protein>
    <submittedName>
        <fullName evidence="1">Uncharacterized protein</fullName>
    </submittedName>
</protein>
<name>A0A2K3MV37_TRIPR</name>
<reference evidence="1 2" key="2">
    <citation type="journal article" date="2017" name="Front. Plant Sci.">
        <title>Gene Classification and Mining of Molecular Markers Useful in Red Clover (Trifolium pratense) Breeding.</title>
        <authorList>
            <person name="Istvanek J."/>
            <person name="Dluhosova J."/>
            <person name="Dluhos P."/>
            <person name="Patkova L."/>
            <person name="Nedelnik J."/>
            <person name="Repkova J."/>
        </authorList>
    </citation>
    <scope>NUCLEOTIDE SEQUENCE [LARGE SCALE GENOMIC DNA]</scope>
    <source>
        <strain evidence="2">cv. Tatra</strain>
        <tissue evidence="1">Young leaves</tissue>
    </source>
</reference>
<sequence length="62" mass="7247">MGQSRPERGKELKFKGLGSARERLWLEVARQHGARLCWDGAVGGEEGWQRRRQWWSNGFYGK</sequence>
<reference evidence="1 2" key="1">
    <citation type="journal article" date="2014" name="Am. J. Bot.">
        <title>Genome assembly and annotation for red clover (Trifolium pratense; Fabaceae).</title>
        <authorList>
            <person name="Istvanek J."/>
            <person name="Jaros M."/>
            <person name="Krenek A."/>
            <person name="Repkova J."/>
        </authorList>
    </citation>
    <scope>NUCLEOTIDE SEQUENCE [LARGE SCALE GENOMIC DNA]</scope>
    <source>
        <strain evidence="2">cv. Tatra</strain>
        <tissue evidence="1">Young leaves</tissue>
    </source>
</reference>
<evidence type="ECO:0000313" key="1">
    <source>
        <dbReference type="EMBL" id="PNX94688.1"/>
    </source>
</evidence>
<dbReference type="EMBL" id="ASHM01012726">
    <property type="protein sequence ID" value="PNX94688.1"/>
    <property type="molecule type" value="Genomic_DNA"/>
</dbReference>
<dbReference type="Proteomes" id="UP000236291">
    <property type="component" value="Unassembled WGS sequence"/>
</dbReference>
<proteinExistence type="predicted"/>
<accession>A0A2K3MV37</accession>
<organism evidence="1 2">
    <name type="scientific">Trifolium pratense</name>
    <name type="common">Red clover</name>
    <dbReference type="NCBI Taxonomy" id="57577"/>
    <lineage>
        <taxon>Eukaryota</taxon>
        <taxon>Viridiplantae</taxon>
        <taxon>Streptophyta</taxon>
        <taxon>Embryophyta</taxon>
        <taxon>Tracheophyta</taxon>
        <taxon>Spermatophyta</taxon>
        <taxon>Magnoliopsida</taxon>
        <taxon>eudicotyledons</taxon>
        <taxon>Gunneridae</taxon>
        <taxon>Pentapetalae</taxon>
        <taxon>rosids</taxon>
        <taxon>fabids</taxon>
        <taxon>Fabales</taxon>
        <taxon>Fabaceae</taxon>
        <taxon>Papilionoideae</taxon>
        <taxon>50 kb inversion clade</taxon>
        <taxon>NPAAA clade</taxon>
        <taxon>Hologalegina</taxon>
        <taxon>IRL clade</taxon>
        <taxon>Trifolieae</taxon>
        <taxon>Trifolium</taxon>
    </lineage>
</organism>
<gene>
    <name evidence="1" type="ORF">L195_g017866</name>
</gene>
<comment type="caution">
    <text evidence="1">The sequence shown here is derived from an EMBL/GenBank/DDBJ whole genome shotgun (WGS) entry which is preliminary data.</text>
</comment>
<evidence type="ECO:0000313" key="2">
    <source>
        <dbReference type="Proteomes" id="UP000236291"/>
    </source>
</evidence>
<dbReference type="AlphaFoldDB" id="A0A2K3MV37"/>